<dbReference type="Gene3D" id="3.40.50.720">
    <property type="entry name" value="NAD(P)-binding Rossmann-like Domain"/>
    <property type="match status" value="1"/>
</dbReference>
<dbReference type="Pfam" id="PF13561">
    <property type="entry name" value="adh_short_C2"/>
    <property type="match status" value="1"/>
</dbReference>
<dbReference type="InterPro" id="IPR020904">
    <property type="entry name" value="Sc_DH/Rdtase_CS"/>
</dbReference>
<dbReference type="PRINTS" id="PR00080">
    <property type="entry name" value="SDRFAMILY"/>
</dbReference>
<dbReference type="SUPFAM" id="SSF51735">
    <property type="entry name" value="NAD(P)-binding Rossmann-fold domains"/>
    <property type="match status" value="1"/>
</dbReference>
<sequence>MHKGSIQTVNQNAKRVALVTGSTSGIGMAIAKRLAADGFIIAFHSKSSVDTGQALAAAYPGATYFQADLSDQTQSRDLITAVLEKYNQLDVLVNNAGISATIPHTALKAATPEIWRDLYEVNVIAPWTLIAAAESALRQSSTRECPSCILNISSHAGIRPKGASIPYSASKAALNHMTKLLALNLAPDIRVNAIAPGLVNTPMSQNWLAARELWQARSPMGRGAEPTEIAQVASMLVASHYITGEILMADGGLNLT</sequence>
<dbReference type="GO" id="GO:0016491">
    <property type="term" value="F:oxidoreductase activity"/>
    <property type="evidence" value="ECO:0007669"/>
    <property type="project" value="UniProtKB-KW"/>
</dbReference>
<accession>A0A928VMD9</accession>
<dbReference type="PANTHER" id="PTHR43639:SF1">
    <property type="entry name" value="SHORT-CHAIN DEHYDROGENASE_REDUCTASE FAMILY PROTEIN"/>
    <property type="match status" value="1"/>
</dbReference>
<keyword evidence="2" id="KW-0560">Oxidoreductase</keyword>
<dbReference type="FunFam" id="3.40.50.720:FF:000084">
    <property type="entry name" value="Short-chain dehydrogenase reductase"/>
    <property type="match status" value="1"/>
</dbReference>
<dbReference type="PANTHER" id="PTHR43639">
    <property type="entry name" value="OXIDOREDUCTASE, SHORT-CHAIN DEHYDROGENASE/REDUCTASE FAMILY (AFU_ORTHOLOGUE AFUA_5G02870)"/>
    <property type="match status" value="1"/>
</dbReference>
<evidence type="ECO:0000313" key="3">
    <source>
        <dbReference type="EMBL" id="MBE9030368.1"/>
    </source>
</evidence>
<protein>
    <submittedName>
        <fullName evidence="3">SDR family oxidoreductase</fullName>
    </submittedName>
</protein>
<dbReference type="EMBL" id="JADEXQ010000034">
    <property type="protein sequence ID" value="MBE9030368.1"/>
    <property type="molecule type" value="Genomic_DNA"/>
</dbReference>
<evidence type="ECO:0000313" key="4">
    <source>
        <dbReference type="Proteomes" id="UP000625316"/>
    </source>
</evidence>
<dbReference type="CDD" id="cd05233">
    <property type="entry name" value="SDR_c"/>
    <property type="match status" value="1"/>
</dbReference>
<comment type="caution">
    <text evidence="3">The sequence shown here is derived from an EMBL/GenBank/DDBJ whole genome shotgun (WGS) entry which is preliminary data.</text>
</comment>
<dbReference type="PRINTS" id="PR00081">
    <property type="entry name" value="GDHRDH"/>
</dbReference>
<evidence type="ECO:0000256" key="1">
    <source>
        <dbReference type="ARBA" id="ARBA00006484"/>
    </source>
</evidence>
<dbReference type="PROSITE" id="PS00061">
    <property type="entry name" value="ADH_SHORT"/>
    <property type="match status" value="1"/>
</dbReference>
<evidence type="ECO:0000256" key="2">
    <source>
        <dbReference type="ARBA" id="ARBA00023002"/>
    </source>
</evidence>
<dbReference type="InterPro" id="IPR036291">
    <property type="entry name" value="NAD(P)-bd_dom_sf"/>
</dbReference>
<name>A0A928VMD9_9CYAN</name>
<dbReference type="InterPro" id="IPR002347">
    <property type="entry name" value="SDR_fam"/>
</dbReference>
<organism evidence="3 4">
    <name type="scientific">Romeriopsis navalis LEGE 11480</name>
    <dbReference type="NCBI Taxonomy" id="2777977"/>
    <lineage>
        <taxon>Bacteria</taxon>
        <taxon>Bacillati</taxon>
        <taxon>Cyanobacteriota</taxon>
        <taxon>Cyanophyceae</taxon>
        <taxon>Leptolyngbyales</taxon>
        <taxon>Leptolyngbyaceae</taxon>
        <taxon>Romeriopsis</taxon>
        <taxon>Romeriopsis navalis</taxon>
    </lineage>
</organism>
<gene>
    <name evidence="3" type="ORF">IQ266_11560</name>
</gene>
<reference evidence="3" key="1">
    <citation type="submission" date="2020-10" db="EMBL/GenBank/DDBJ databases">
        <authorList>
            <person name="Castelo-Branco R."/>
            <person name="Eusebio N."/>
            <person name="Adriana R."/>
            <person name="Vieira A."/>
            <person name="Brugerolle De Fraissinette N."/>
            <person name="Rezende De Castro R."/>
            <person name="Schneider M.P."/>
            <person name="Vasconcelos V."/>
            <person name="Leao P.N."/>
        </authorList>
    </citation>
    <scope>NUCLEOTIDE SEQUENCE</scope>
    <source>
        <strain evidence="3">LEGE 11480</strain>
    </source>
</reference>
<proteinExistence type="inferred from homology"/>
<keyword evidence="4" id="KW-1185">Reference proteome</keyword>
<comment type="similarity">
    <text evidence="1">Belongs to the short-chain dehydrogenases/reductases (SDR) family.</text>
</comment>
<dbReference type="AlphaFoldDB" id="A0A928VMD9"/>
<dbReference type="Proteomes" id="UP000625316">
    <property type="component" value="Unassembled WGS sequence"/>
</dbReference>